<feature type="signal peptide" evidence="1">
    <location>
        <begin position="1"/>
        <end position="24"/>
    </location>
</feature>
<evidence type="ECO:0000256" key="1">
    <source>
        <dbReference type="SAM" id="SignalP"/>
    </source>
</evidence>
<accession>A0A6M2D9P4</accession>
<evidence type="ECO:0000313" key="2">
    <source>
        <dbReference type="EMBL" id="NOV42796.1"/>
    </source>
</evidence>
<proteinExistence type="predicted"/>
<organism evidence="2">
    <name type="scientific">Rhipicephalus microplus</name>
    <name type="common">Cattle tick</name>
    <name type="synonym">Boophilus microplus</name>
    <dbReference type="NCBI Taxonomy" id="6941"/>
    <lineage>
        <taxon>Eukaryota</taxon>
        <taxon>Metazoa</taxon>
        <taxon>Ecdysozoa</taxon>
        <taxon>Arthropoda</taxon>
        <taxon>Chelicerata</taxon>
        <taxon>Arachnida</taxon>
        <taxon>Acari</taxon>
        <taxon>Parasitiformes</taxon>
        <taxon>Ixodida</taxon>
        <taxon>Ixodoidea</taxon>
        <taxon>Ixodidae</taxon>
        <taxon>Rhipicephalinae</taxon>
        <taxon>Rhipicephalus</taxon>
        <taxon>Boophilus</taxon>
    </lineage>
</organism>
<sequence length="106" mass="12831">MHLLANKWLFGALFITLLFKPCRPLSPFFHCMQHFYFPRQHRASVRSLFRSTMRYHWVHSAPSSAYFKVLPYGLARMIRCRTVCRGRQQIRDGYIKFHFRNGHKQQ</sequence>
<dbReference type="EMBL" id="GHWJ01010059">
    <property type="protein sequence ID" value="NOV42796.1"/>
    <property type="molecule type" value="Transcribed_RNA"/>
</dbReference>
<dbReference type="AlphaFoldDB" id="A0A6M2D9P4"/>
<reference evidence="2" key="1">
    <citation type="submission" date="2019-09" db="EMBL/GenBank/DDBJ databases">
        <title>Organ-specific transcriptomic study of the physiology of the cattle tick, Rhipicephalus microplus.</title>
        <authorList>
            <person name="Tirloni L."/>
            <person name="Braz G."/>
            <person name="Gandara A.C.P."/>
            <person name="Sabadin G.A."/>
            <person name="da Silva R.M."/>
            <person name="Guizzo M.G."/>
            <person name="Machado J.A."/>
            <person name="Costa E.P."/>
            <person name="Gomes H.F."/>
            <person name="Moraes J."/>
            <person name="Mota M.B.S."/>
            <person name="Mesquita R.D."/>
            <person name="Alvarenga P.H."/>
            <person name="Alves F."/>
            <person name="Seixas A."/>
            <person name="da Fonseca R.N."/>
            <person name="Fogaca A."/>
            <person name="Logullo C."/>
            <person name="Tanaka A."/>
            <person name="Daffre S."/>
            <person name="Termignoni C."/>
            <person name="Vaz I.S.Jr."/>
            <person name="Oliveira P.L."/>
            <person name="Ribeiro J.M."/>
        </authorList>
    </citation>
    <scope>NUCLEOTIDE SEQUENCE</scope>
    <source>
        <strain evidence="2">Porto Alegre</strain>
    </source>
</reference>
<name>A0A6M2D9P4_RHIMP</name>
<feature type="chain" id="PRO_5026783995" evidence="1">
    <location>
        <begin position="25"/>
        <end position="106"/>
    </location>
</feature>
<protein>
    <submittedName>
        <fullName evidence="2">Putative secreted protein salivary gland overexpressed</fullName>
    </submittedName>
</protein>
<keyword evidence="1" id="KW-0732">Signal</keyword>